<reference evidence="1 2" key="1">
    <citation type="submission" date="2017-04" db="EMBL/GenBank/DDBJ databases">
        <authorList>
            <person name="Afonso C.L."/>
            <person name="Miller P.J."/>
            <person name="Scott M.A."/>
            <person name="Spackman E."/>
            <person name="Goraichik I."/>
            <person name="Dimitrov K.M."/>
            <person name="Suarez D.L."/>
            <person name="Swayne D.E."/>
        </authorList>
    </citation>
    <scope>NUCLEOTIDE SEQUENCE [LARGE SCALE GENOMIC DNA]</scope>
    <source>
        <strain evidence="1">LMG 28154</strain>
    </source>
</reference>
<evidence type="ECO:0008006" key="3">
    <source>
        <dbReference type="Google" id="ProtNLM"/>
    </source>
</evidence>
<proteinExistence type="predicted"/>
<dbReference type="InterPro" id="IPR011990">
    <property type="entry name" value="TPR-like_helical_dom_sf"/>
</dbReference>
<dbReference type="RefSeq" id="WP_089340797.1">
    <property type="nucleotide sequence ID" value="NZ_FXAN01000060.1"/>
</dbReference>
<gene>
    <name evidence="1" type="ORF">BSIN_3788</name>
</gene>
<dbReference type="EMBL" id="FXAN01000060">
    <property type="protein sequence ID" value="SMG00655.1"/>
    <property type="molecule type" value="Genomic_DNA"/>
</dbReference>
<dbReference type="SUPFAM" id="SSF48452">
    <property type="entry name" value="TPR-like"/>
    <property type="match status" value="1"/>
</dbReference>
<name>A0A238H624_9BURK</name>
<accession>A0A238H624</accession>
<dbReference type="AlphaFoldDB" id="A0A238H624"/>
<sequence length="301" mass="32751">MGVKETLSALMASHDTAPDDAKRQLWQLVEQEMPFELLPQLSWLGNHVIGELLREWPQASRFQQKLTSQRADVSVAVWRNAAVAALMAGDPVRAYALELRMQRDGLCAVQAAMVVRLAVIGHALRGGEPEQGAAALTTIFGWLDTQHERGAADAMLAAGLNNAVSALLDVDDTSIERSDAIRHAIAQGARLCRDLWQRAGTWINEARADYLCALAHARLGQPREALAAAERGLKVIEAHGDEEIDRAFLLLQAGRARISLGDATEGQRQIDEAARLAAGWNDPSLTNEFDEKAASIRRAAS</sequence>
<organism evidence="1 2">
    <name type="scientific">Burkholderia singularis</name>
    <dbReference type="NCBI Taxonomy" id="1503053"/>
    <lineage>
        <taxon>Bacteria</taxon>
        <taxon>Pseudomonadati</taxon>
        <taxon>Pseudomonadota</taxon>
        <taxon>Betaproteobacteria</taxon>
        <taxon>Burkholderiales</taxon>
        <taxon>Burkholderiaceae</taxon>
        <taxon>Burkholderia</taxon>
        <taxon>pseudomallei group</taxon>
    </lineage>
</organism>
<evidence type="ECO:0000313" key="1">
    <source>
        <dbReference type="EMBL" id="SMG00655.1"/>
    </source>
</evidence>
<evidence type="ECO:0000313" key="2">
    <source>
        <dbReference type="Proteomes" id="UP000198460"/>
    </source>
</evidence>
<dbReference type="Proteomes" id="UP000198460">
    <property type="component" value="Unassembled WGS sequence"/>
</dbReference>
<protein>
    <recommendedName>
        <fullName evidence="3">MalT-like TPR region domain-containing protein</fullName>
    </recommendedName>
</protein>